<reference evidence="3" key="1">
    <citation type="submission" date="2017-02" db="EMBL/GenBank/DDBJ databases">
        <authorList>
            <person name="Tafer H."/>
            <person name="Lopandic K."/>
        </authorList>
    </citation>
    <scope>NUCLEOTIDE SEQUENCE [LARGE SCALE GENOMIC DNA]</scope>
    <source>
        <strain evidence="3">CBS 366.77</strain>
    </source>
</reference>
<evidence type="ECO:0000313" key="2">
    <source>
        <dbReference type="EMBL" id="RJE24054.1"/>
    </source>
</evidence>
<protein>
    <submittedName>
        <fullName evidence="2">Uncharacterized protein</fullName>
    </submittedName>
</protein>
<name>A0A3A2ZXK8_9EURO</name>
<feature type="compositionally biased region" description="Basic residues" evidence="1">
    <location>
        <begin position="22"/>
        <end position="36"/>
    </location>
</feature>
<dbReference type="Proteomes" id="UP000266188">
    <property type="component" value="Unassembled WGS sequence"/>
</dbReference>
<dbReference type="EMBL" id="MVGC01000095">
    <property type="protein sequence ID" value="RJE24054.1"/>
    <property type="molecule type" value="Genomic_DNA"/>
</dbReference>
<feature type="region of interest" description="Disordered" evidence="1">
    <location>
        <begin position="1"/>
        <end position="87"/>
    </location>
</feature>
<comment type="caution">
    <text evidence="2">The sequence shown here is derived from an EMBL/GenBank/DDBJ whole genome shotgun (WGS) entry which is preliminary data.</text>
</comment>
<proteinExistence type="predicted"/>
<gene>
    <name evidence="2" type="ORF">PHISCL_03590</name>
</gene>
<keyword evidence="3" id="KW-1185">Reference proteome</keyword>
<evidence type="ECO:0000313" key="3">
    <source>
        <dbReference type="Proteomes" id="UP000266188"/>
    </source>
</evidence>
<dbReference type="AlphaFoldDB" id="A0A3A2ZXK8"/>
<organism evidence="2 3">
    <name type="scientific">Aspergillus sclerotialis</name>
    <dbReference type="NCBI Taxonomy" id="2070753"/>
    <lineage>
        <taxon>Eukaryota</taxon>
        <taxon>Fungi</taxon>
        <taxon>Dikarya</taxon>
        <taxon>Ascomycota</taxon>
        <taxon>Pezizomycotina</taxon>
        <taxon>Eurotiomycetes</taxon>
        <taxon>Eurotiomycetidae</taxon>
        <taxon>Eurotiales</taxon>
        <taxon>Aspergillaceae</taxon>
        <taxon>Aspergillus</taxon>
        <taxon>Aspergillus subgen. Polypaecilum</taxon>
    </lineage>
</organism>
<evidence type="ECO:0000256" key="1">
    <source>
        <dbReference type="SAM" id="MobiDB-lite"/>
    </source>
</evidence>
<sequence>MSIAQESDRRARHPRLAESKYGARRGGQRKTSKSVRKVSEGQNHRKRGGEELKTFHRRRSFLSLMIDGPFSDSDADQSSQDQKQQIT</sequence>
<accession>A0A3A2ZXK8</accession>
<feature type="compositionally biased region" description="Basic and acidic residues" evidence="1">
    <location>
        <begin position="37"/>
        <end position="54"/>
    </location>
</feature>
<feature type="compositionally biased region" description="Low complexity" evidence="1">
    <location>
        <begin position="76"/>
        <end position="87"/>
    </location>
</feature>